<evidence type="ECO:0000313" key="3">
    <source>
        <dbReference type="EMBL" id="AMO43340.1"/>
    </source>
</evidence>
<protein>
    <submittedName>
        <fullName evidence="3">Structural protein</fullName>
    </submittedName>
</protein>
<accession>A0A127KMX5</accession>
<evidence type="ECO:0000259" key="2">
    <source>
        <dbReference type="Pfam" id="PF16075"/>
    </source>
</evidence>
<organism evidence="3 6">
    <name type="scientific">Cyanophage S-RIM44</name>
    <dbReference type="NCBI Taxonomy" id="1278485"/>
    <lineage>
        <taxon>Viruses</taxon>
        <taxon>Duplodnaviria</taxon>
        <taxon>Heunggongvirae</taxon>
        <taxon>Uroviricota</taxon>
        <taxon>Caudoviricetes</taxon>
        <taxon>Pantevenvirales</taxon>
        <taxon>Kyanoviridae</taxon>
        <taxon>Vellamovirus</taxon>
        <taxon>Vellamovirus rhodeisland44</taxon>
    </lineage>
</organism>
<dbReference type="Proteomes" id="UP000225786">
    <property type="component" value="Segment"/>
</dbReference>
<feature type="domain" description="DUF4815" evidence="2">
    <location>
        <begin position="1333"/>
        <end position="1557"/>
    </location>
</feature>
<evidence type="ECO:0000313" key="4">
    <source>
        <dbReference type="EMBL" id="AOO12513.1"/>
    </source>
</evidence>
<feature type="domain" description="DUF4815" evidence="2">
    <location>
        <begin position="203"/>
        <end position="348"/>
    </location>
</feature>
<feature type="domain" description="DUF4815" evidence="2">
    <location>
        <begin position="11"/>
        <end position="72"/>
    </location>
</feature>
<dbReference type="Proteomes" id="UP000225478">
    <property type="component" value="Segment"/>
</dbReference>
<gene>
    <name evidence="4" type="ORF">Sn080709_096</name>
    <name evidence="3" type="ORF">W270710_096</name>
</gene>
<dbReference type="EMBL" id="KX349295">
    <property type="protein sequence ID" value="AOO12513.1"/>
    <property type="molecule type" value="Genomic_DNA"/>
</dbReference>
<evidence type="ECO:0000313" key="6">
    <source>
        <dbReference type="Proteomes" id="UP000225786"/>
    </source>
</evidence>
<dbReference type="Pfam" id="PF16075">
    <property type="entry name" value="DUF4815"/>
    <property type="match status" value="3"/>
</dbReference>
<proteinExistence type="predicted"/>
<evidence type="ECO:0000313" key="5">
    <source>
        <dbReference type="Proteomes" id="UP000225478"/>
    </source>
</evidence>
<evidence type="ECO:0000256" key="1">
    <source>
        <dbReference type="SAM" id="MobiDB-lite"/>
    </source>
</evidence>
<sequence length="2757" mass="302649">MPQNTNLNASPYFEDFDPQKNFYKVLFRPGYAVQARELTTLQSVLQTQLENFGRNVFKQGDLVVPGEVGLNTRLNFVKLSSVSEVAISDDDGNITYQKYDIKTLVGLKVEGISSSVVATVVATEYGSDTESDTIYVNYLDSGSSGDEERFRQGETLEVVGGVNSPLLVVGTDGVSLPTSVTITNPDTGVESFLDSPAMGYSSAVKVEEGIYFVNGYFVRNSEQLLIINKYYDQPSAKVGFKISESLVTPEQDSSLYDNARGFSNFSAPGAHRLKIDLQLVKYDYFALTDRNFIQLILVKSGVIQKQLKANDFSLVEAALARKTFDESGDYVVEPFPLQVREYYQQNDNLGFYTKDDNNLVNGLNPNVAEAKLVGTIGSGKAYIKGYEVKNKETKYIEIDKARDSLKRENQTLKTSGLTSFFITNVYGTTPLNSEGAELNAYPTVFLNSVYNDGSVGLNDTEADSDVKQTIDRRGQGYEVTDGIKTIYCSIEDTAFNADSFTDALLESTISKLWFIKTRSDSGNTNTYSYVDVLSFSKVRRPEIDGTGAATYLELTVKGNRGELDVFLLDYDLTDSINLVRELYKTEVEVQTRNSPLFVIRDYNESITPIVGLAKPKNIALKEVSPGFNKDTDKIVSKGKLTGGVEKYNSIFDFSFFAPEFFTRILLEETITGTEFTPGKYVYGAVSGAIAVIEGGTSATYSSINKLFVTMVTGVFSPGETILGEDGGTLKIAAENTVSHFICVKRGDSYNVGNPVISLDGVEYPRSAIEMVIQGSGAISRVFVKDRTAVTQVFSQPPEVEVGGVTPLPLNGATIVPVLFRNTVYTYSPKNVKSLYSAFGSGSKNKFSADVELERTGYTTTTAITDFTFSGTRGYKYIECNGFNGDASRNLIQGDTVLFSDVNGDVFKYVVQYATRPDGVKRSRIYLDRTLQADVVNASVVNQRPLVENPVGTLVFPTGDKQIKSLIDSSEDSKITYYFRRDFITTASSGSGNLTFAAQLPFGTQRFADFTQENFLITVLDPGVAIHNSELGADPVNDPPVLLPFTGTLKKGDVVYVDPSFVSIEQSDSNLTAGSVTINFPENYFGNIDQIRAALENRVANPEVGDPTFDVPAINFPTLKLTATLQVSKAKPRLKTSVENKQIIVQSGGTTIVPFRGQENGGETIQIVSYSDVYKLRYVYEGSVSAPPTVDAGGNLVSGTDVTDKYTFDNGQRDTFYDTARLVLKPGVSAPTGQLIVSFDYFEHSQGDFCTIDSYLHEAGVTETEIPSFNSSVSGLVSLKDVIDFRPKVDNTNILPGYQDGSFLAQNEYLSFTATSGIPSSTPSDDLNLPWTVKYNKDQYLDRIDGVFLNTQGSFIVKKGNSSLNPSKPETISDSIPLYYLYVPAYTDSFRDVRIVPVENKRYTMKDIGKLNQRVERLEYYTSLSILEQQALNMQVKDEIGLDRFKTGFYVDNFETHKGDVKSDDYVCAIDSQQSVLRPQVSEESLLVKEVNTREDQRRVAGYVNNNGVLSLPFTNQRLLGNNFATKTVNPNPFVVLQYVGDLSVNPSVDSWYDRNTVPLVTDNNTNLFVPFLAKSDISSAFSSLYNSFLVTWNGTERSFYNINGLSKTNDEIVAEEVTAASVASSSNISPQNNETPKGVSTKTSGGKSIVNSLQYFARSIPVKFTIRRLKPKTEVFVFLEGKKINRWVVPDIRFTGIAGNSLSTFNAPIITDANGNASGIVLIPAGKAPRQAAQWTGDTETVSYDSSSEEIRITTGEKTLRFTSSSTNVDKETVESFAETKFYATGLLPENPASIVSTKPAYFKSNEGTQLVSSNTEQEQKPNPLAQTFKVENYEGGVFATGVDMFINTKSDTIPLRVYLTDVNSEKPGKNVVPGTEVVVEPYTYLKVYVSDTVVILKDETISGESSNASGPVLKVLDKNNNELAISEDNEIVLTNEQVYTIVLDNNNGISFVPDERLKISSITTFNNANNTEITARIAKDSGVVSALKVTNAGDNYDTATITVESPSLPGGSNATGTVVVSGGLIYDSTITLAGRGYTEPPSIVIRGTGIGNGGAVIEAEIEITEPAVRMGIATDTTGVVPSTTPTKFHFDYPVYLQNNTEYALVVETDSQDYKIWASKLGETEIATNTTVTTNPSLGSVYKSQNTGSWVEDLFEDIKFTLYRAEFDISSNATIDITNQSLGYEKMIDNPLETYAFANANATSELFKNNNNIIKVNHKNHGFEDGKSYVFFKNLETTAGYTQGSLNTTLFRVSNCGIDTFCVSGIGRAADTVFGGGASGLIASNKKYERVLAQFSYIQSPSTNIDTAVKTTNIVPVDSNTKNYTSYSVANFERTFLNEEQFFINQKVVASDINTLLNNLGNSLVYRLTLSSTKTYLSPIFDLKTSSIKLSSNRIENGSGKENRYGKRFQVIEFYPVYRLTLTGNLDSNSNPIVINAGQTVEGIGNDSQNIEASGSRGEVVRYRTSDNTIFVKVKNNNVFKANEQLFFSLQSQENGVLEDNTVVVSAAGAIKVNPDFSFGQLVTGINPSDPTKTYDNLINGTVRIWDVPSQTLTLENDKQPINSDYASTNESGSFIRTQQVADQSADIFRIGDLVSWSNLDAGDEKYYEIKTMIFSEGVDFVSEDSAKDTSSIAKYVTKEISLSQGATAIDVIITANVTDSENIQLAYKTKTTSIQKKFEDIEWQFFNGTGFEDTPKLATPQNTISAQKEEQSAYQEFRFSIDNLDEFTSFGVKISMKTDDPSYVPKVQDIRVVSST</sequence>
<feature type="region of interest" description="Disordered" evidence="1">
    <location>
        <begin position="1624"/>
        <end position="1644"/>
    </location>
</feature>
<reference evidence="3 6" key="2">
    <citation type="submission" date="2016-01" db="EMBL/GenBank/DDBJ databases">
        <title>The genomic content and context of auxiliary metabolic genes in marine cyanophages.</title>
        <authorList>
            <person name="Marston M.F."/>
            <person name="Martiny J.B.H."/>
            <person name="Crummett L.T."/>
        </authorList>
    </citation>
    <scope>NUCLEOTIDE SEQUENCE [LARGE SCALE GENOMIC DNA]</scope>
    <source>
        <strain evidence="3">W2_07_0710</strain>
    </source>
</reference>
<dbReference type="EMBL" id="KU594607">
    <property type="protein sequence ID" value="AMO43340.1"/>
    <property type="molecule type" value="Genomic_DNA"/>
</dbReference>
<feature type="compositionally biased region" description="Polar residues" evidence="1">
    <location>
        <begin position="1627"/>
        <end position="1644"/>
    </location>
</feature>
<name>A0A127KMX5_9CAUD</name>
<dbReference type="InterPro" id="IPR032096">
    <property type="entry name" value="DUF4815"/>
</dbReference>
<reference evidence="4 5" key="1">
    <citation type="journal article" date="2016" name="Environ. Microbiol.">
        <title>Genomic diversification of marine cyanophages into stable ecotypes.</title>
        <authorList>
            <person name="Marston M.F."/>
            <person name="Martiny J.B."/>
        </authorList>
    </citation>
    <scope>NUCLEOTIDE SEQUENCE [LARGE SCALE GENOMIC DNA]</scope>
    <source>
        <strain evidence="4">Sn_08_0709</strain>
    </source>
</reference>